<accession>A0ABV8DCE9</accession>
<dbReference type="CDD" id="cd00102">
    <property type="entry name" value="IPT"/>
    <property type="match status" value="1"/>
</dbReference>
<dbReference type="InterPro" id="IPR002909">
    <property type="entry name" value="IPT_dom"/>
</dbReference>
<evidence type="ECO:0000313" key="5">
    <source>
        <dbReference type="Proteomes" id="UP001595693"/>
    </source>
</evidence>
<feature type="signal peptide" evidence="2">
    <location>
        <begin position="1"/>
        <end position="30"/>
    </location>
</feature>
<keyword evidence="5" id="KW-1185">Reference proteome</keyword>
<dbReference type="SUPFAM" id="SSF81296">
    <property type="entry name" value="E set domains"/>
    <property type="match status" value="1"/>
</dbReference>
<evidence type="ECO:0000256" key="1">
    <source>
        <dbReference type="SAM" id="Phobius"/>
    </source>
</evidence>
<dbReference type="Pfam" id="PF01833">
    <property type="entry name" value="TIG"/>
    <property type="match status" value="1"/>
</dbReference>
<dbReference type="Proteomes" id="UP001595693">
    <property type="component" value="Unassembled WGS sequence"/>
</dbReference>
<feature type="chain" id="PRO_5046909973" evidence="2">
    <location>
        <begin position="31"/>
        <end position="449"/>
    </location>
</feature>
<dbReference type="Gene3D" id="2.60.40.10">
    <property type="entry name" value="Immunoglobulins"/>
    <property type="match status" value="1"/>
</dbReference>
<name>A0ABV8DCE9_9BURK</name>
<evidence type="ECO:0000313" key="4">
    <source>
        <dbReference type="EMBL" id="MFC3935968.1"/>
    </source>
</evidence>
<dbReference type="InterPro" id="IPR013783">
    <property type="entry name" value="Ig-like_fold"/>
</dbReference>
<dbReference type="EMBL" id="JBHSAJ010000046">
    <property type="protein sequence ID" value="MFC3935968.1"/>
    <property type="molecule type" value="Genomic_DNA"/>
</dbReference>
<protein>
    <submittedName>
        <fullName evidence="4">Midcut-by-XrtH protein</fullName>
    </submittedName>
</protein>
<feature type="domain" description="IPT/TIG" evidence="3">
    <location>
        <begin position="203"/>
        <end position="275"/>
    </location>
</feature>
<keyword evidence="1" id="KW-0812">Transmembrane</keyword>
<keyword evidence="1" id="KW-0472">Membrane</keyword>
<keyword evidence="1" id="KW-1133">Transmembrane helix</keyword>
<dbReference type="NCBIfam" id="NF033207">
    <property type="entry name" value="midcut_by_XrtH"/>
    <property type="match status" value="1"/>
</dbReference>
<feature type="transmembrane region" description="Helical" evidence="1">
    <location>
        <begin position="78"/>
        <end position="102"/>
    </location>
</feature>
<dbReference type="RefSeq" id="WP_202907222.1">
    <property type="nucleotide sequence ID" value="NZ_JAMXAX010000081.1"/>
</dbReference>
<keyword evidence="2" id="KW-0732">Signal</keyword>
<sequence>MKNTQPGSAGPFAPLAMLMLLSTLPFAASAQTISSGAPAVANVPVDNPLALGALLVAVALAGWWSLRRSHSVRRVASLLLVAAVVGLAVQGSGLMAQVVSAFTQPAGETLPITVSPITAGGFTGFQPADFSNNSGVALRIAAIDPPDLAQCFDTNPANTLLPPGPPTPSPHPACGVGAMLANGATCRVDVDAICRSLYVSGATLTAISPTSGTASGGVGVTLTGTGLTGATSVTFGGVPATSVNVVNATTITAVTPAHAAGAVNVAVFTPAGAAQLASGYTYLATAVGQSSGGGVIAALGGGLNNLIAATADNSTGIGWGGFGTAVGPGAQSDTDGASNTAAVGVALGAGVYAAQLCSTYQVDSQGNTPCQVGNTCYNDWFLPARNQLAALYTNRVAVGGFANALYWSSTEGSASPLTDAWINDFSIGNPVTIPKTQNLQTRCVRAFTP</sequence>
<comment type="caution">
    <text evidence="4">The sequence shown here is derived from an EMBL/GenBank/DDBJ whole genome shotgun (WGS) entry which is preliminary data.</text>
</comment>
<dbReference type="InterPro" id="IPR014756">
    <property type="entry name" value="Ig_E-set"/>
</dbReference>
<gene>
    <name evidence="4" type="ORF">ACFOW3_15245</name>
</gene>
<feature type="transmembrane region" description="Helical" evidence="1">
    <location>
        <begin position="49"/>
        <end position="66"/>
    </location>
</feature>
<proteinExistence type="predicted"/>
<evidence type="ECO:0000259" key="3">
    <source>
        <dbReference type="Pfam" id="PF01833"/>
    </source>
</evidence>
<organism evidence="4 5">
    <name type="scientific">Acidovorax facilis</name>
    <dbReference type="NCBI Taxonomy" id="12917"/>
    <lineage>
        <taxon>Bacteria</taxon>
        <taxon>Pseudomonadati</taxon>
        <taxon>Pseudomonadota</taxon>
        <taxon>Betaproteobacteria</taxon>
        <taxon>Burkholderiales</taxon>
        <taxon>Comamonadaceae</taxon>
        <taxon>Acidovorax</taxon>
    </lineage>
</organism>
<evidence type="ECO:0000256" key="2">
    <source>
        <dbReference type="SAM" id="SignalP"/>
    </source>
</evidence>
<reference evidence="5" key="1">
    <citation type="journal article" date="2019" name="Int. J. Syst. Evol. Microbiol.">
        <title>The Global Catalogue of Microorganisms (GCM) 10K type strain sequencing project: providing services to taxonomists for standard genome sequencing and annotation.</title>
        <authorList>
            <consortium name="The Broad Institute Genomics Platform"/>
            <consortium name="The Broad Institute Genome Sequencing Center for Infectious Disease"/>
            <person name="Wu L."/>
            <person name="Ma J."/>
        </authorList>
    </citation>
    <scope>NUCLEOTIDE SEQUENCE [LARGE SCALE GENOMIC DNA]</scope>
    <source>
        <strain evidence="5">CCUG 2113</strain>
    </source>
</reference>